<evidence type="ECO:0000313" key="3">
    <source>
        <dbReference type="Proteomes" id="UP000442109"/>
    </source>
</evidence>
<reference evidence="2 3" key="1">
    <citation type="journal article" date="2019" name="PLoS ONE">
        <title>Pup mortality in New Zealand sea lions (Phocarctos hookeri) at Enderby Island, Auckland Islands, 2013-18.</title>
        <authorList>
            <person name="Michael S.A."/>
            <person name="Hayman D.T.S."/>
            <person name="Gray R."/>
            <person name="Zhang J."/>
            <person name="Rogers L."/>
            <person name="Roe W.D."/>
        </authorList>
    </citation>
    <scope>NUCLEOTIDE SEQUENCE [LARGE SCALE GENOMIC DNA]</scope>
    <source>
        <strain evidence="2 3">SM868</strain>
    </source>
</reference>
<dbReference type="InterPro" id="IPR051532">
    <property type="entry name" value="Ester_Hydrolysis_Enzymes"/>
</dbReference>
<dbReference type="OrthoDB" id="9804395at2"/>
<dbReference type="GO" id="GO:0016788">
    <property type="term" value="F:hydrolase activity, acting on ester bonds"/>
    <property type="evidence" value="ECO:0007669"/>
    <property type="project" value="UniProtKB-ARBA"/>
</dbReference>
<dbReference type="RefSeq" id="WP_155587655.1">
    <property type="nucleotide sequence ID" value="NZ_WFKQ01000012.1"/>
</dbReference>
<dbReference type="AlphaFoldDB" id="A0A844M376"/>
<keyword evidence="2" id="KW-0378">Hydrolase</keyword>
<dbReference type="PANTHER" id="PTHR30383">
    <property type="entry name" value="THIOESTERASE 1/PROTEASE 1/LYSOPHOSPHOLIPASE L1"/>
    <property type="match status" value="1"/>
</dbReference>
<evidence type="ECO:0000259" key="1">
    <source>
        <dbReference type="Pfam" id="PF13472"/>
    </source>
</evidence>
<comment type="caution">
    <text evidence="2">The sequence shown here is derived from an EMBL/GenBank/DDBJ whole genome shotgun (WGS) entry which is preliminary data.</text>
</comment>
<dbReference type="Pfam" id="PF13472">
    <property type="entry name" value="Lipase_GDSL_2"/>
    <property type="match status" value="1"/>
</dbReference>
<keyword evidence="3" id="KW-1185">Reference proteome</keyword>
<sequence length="263" mass="28886">MIPLQPKHIALAPVYLYQGLKLKRTALRLPEAQGERHGRLLLSDSHLNDANTLNLMLLGDSSAAGVGVESQQEALAGHLLGHLQQTPEITAQFNQIDWALHATSGHTSFDALRRLYVLPTPQRPVDVMVVLIGVNDTTSNVSVSQWQAQLHQIIELGKRKFGAKYILFACLPPMQNMPAIPSPLNKLLGSKSQLMNDKLIEVCESYQQVYALPIEFANTGLSDADLFAEDGFHPNSQAYSFLALKIAKNITKLMVSSGIDTPK</sequence>
<accession>A0A844M376</accession>
<feature type="domain" description="SGNH hydrolase-type esterase" evidence="1">
    <location>
        <begin position="57"/>
        <end position="239"/>
    </location>
</feature>
<proteinExistence type="predicted"/>
<dbReference type="InterPro" id="IPR036514">
    <property type="entry name" value="SGNH_hydro_sf"/>
</dbReference>
<organism evidence="2 3">
    <name type="scientific">Psychrobacter sanguinis</name>
    <dbReference type="NCBI Taxonomy" id="861445"/>
    <lineage>
        <taxon>Bacteria</taxon>
        <taxon>Pseudomonadati</taxon>
        <taxon>Pseudomonadota</taxon>
        <taxon>Gammaproteobacteria</taxon>
        <taxon>Moraxellales</taxon>
        <taxon>Moraxellaceae</taxon>
        <taxon>Psychrobacter</taxon>
    </lineage>
</organism>
<dbReference type="SUPFAM" id="SSF52266">
    <property type="entry name" value="SGNH hydrolase"/>
    <property type="match status" value="1"/>
</dbReference>
<dbReference type="CDD" id="cd01836">
    <property type="entry name" value="FeeA_FeeB_like"/>
    <property type="match status" value="1"/>
</dbReference>
<dbReference type="Proteomes" id="UP000442109">
    <property type="component" value="Unassembled WGS sequence"/>
</dbReference>
<evidence type="ECO:0000313" key="2">
    <source>
        <dbReference type="EMBL" id="MUG33263.1"/>
    </source>
</evidence>
<dbReference type="Gene3D" id="3.40.50.1110">
    <property type="entry name" value="SGNH hydrolase"/>
    <property type="match status" value="1"/>
</dbReference>
<protein>
    <submittedName>
        <fullName evidence="2">SGNH/GDSL hydrolase family protein</fullName>
    </submittedName>
</protein>
<dbReference type="InterPro" id="IPR013830">
    <property type="entry name" value="SGNH_hydro"/>
</dbReference>
<dbReference type="EMBL" id="WFKQ01000012">
    <property type="protein sequence ID" value="MUG33263.1"/>
    <property type="molecule type" value="Genomic_DNA"/>
</dbReference>
<gene>
    <name evidence="2" type="ORF">GB996_10740</name>
</gene>
<name>A0A844M376_9GAMM</name>